<dbReference type="PROSITE" id="PS50157">
    <property type="entry name" value="ZINC_FINGER_C2H2_2"/>
    <property type="match status" value="3"/>
</dbReference>
<evidence type="ECO:0000313" key="4">
    <source>
        <dbReference type="Proteomes" id="UP000791440"/>
    </source>
</evidence>
<feature type="domain" description="C2H2-type" evidence="2">
    <location>
        <begin position="549"/>
        <end position="573"/>
    </location>
</feature>
<evidence type="ECO:0000259" key="2">
    <source>
        <dbReference type="PROSITE" id="PS50157"/>
    </source>
</evidence>
<feature type="domain" description="C2H2-type" evidence="2">
    <location>
        <begin position="608"/>
        <end position="630"/>
    </location>
</feature>
<keyword evidence="1" id="KW-0862">Zinc</keyword>
<gene>
    <name evidence="3" type="ORF">O3G_MSEX001325</name>
</gene>
<evidence type="ECO:0000313" key="3">
    <source>
        <dbReference type="EMBL" id="KAG6440497.1"/>
    </source>
</evidence>
<dbReference type="SUPFAM" id="SSF57667">
    <property type="entry name" value="beta-beta-alpha zinc fingers"/>
    <property type="match status" value="2"/>
</dbReference>
<comment type="caution">
    <text evidence="3">The sequence shown here is derived from an EMBL/GenBank/DDBJ whole genome shotgun (WGS) entry which is preliminary data.</text>
</comment>
<dbReference type="InterPro" id="IPR045914">
    <property type="entry name" value="Zn532-like"/>
</dbReference>
<dbReference type="InterPro" id="IPR013087">
    <property type="entry name" value="Znf_C2H2_type"/>
</dbReference>
<dbReference type="PANTHER" id="PTHR47222">
    <property type="entry name" value="ZINC FINGER PROTEIN 532-RELATED"/>
    <property type="match status" value="1"/>
</dbReference>
<dbReference type="EMBL" id="JH668280">
    <property type="protein sequence ID" value="KAG6440497.1"/>
    <property type="molecule type" value="Genomic_DNA"/>
</dbReference>
<proteinExistence type="predicted"/>
<keyword evidence="4" id="KW-1185">Reference proteome</keyword>
<dbReference type="PROSITE" id="PS00028">
    <property type="entry name" value="ZINC_FINGER_C2H2_1"/>
    <property type="match status" value="5"/>
</dbReference>
<dbReference type="Pfam" id="PF25412">
    <property type="entry name" value="zf-C2H2_ZNF592"/>
    <property type="match status" value="1"/>
</dbReference>
<dbReference type="InterPro" id="IPR057356">
    <property type="entry name" value="Znf-C2H2_ZNF592"/>
</dbReference>
<dbReference type="SMART" id="SM00355">
    <property type="entry name" value="ZnF_C2H2"/>
    <property type="match status" value="11"/>
</dbReference>
<accession>A0A922CAT6</accession>
<feature type="domain" description="C2H2-type" evidence="2">
    <location>
        <begin position="171"/>
        <end position="198"/>
    </location>
</feature>
<keyword evidence="1" id="KW-0863">Zinc-finger</keyword>
<dbReference type="Proteomes" id="UP000791440">
    <property type="component" value="Unassembled WGS sequence"/>
</dbReference>
<reference evidence="3" key="2">
    <citation type="submission" date="2020-12" db="EMBL/GenBank/DDBJ databases">
        <authorList>
            <person name="Kanost M."/>
        </authorList>
    </citation>
    <scope>NUCLEOTIDE SEQUENCE</scope>
</reference>
<keyword evidence="1" id="KW-0479">Metal-binding</keyword>
<protein>
    <recommendedName>
        <fullName evidence="2">C2H2-type domain-containing protein</fullName>
    </recommendedName>
</protein>
<dbReference type="GO" id="GO:0008270">
    <property type="term" value="F:zinc ion binding"/>
    <property type="evidence" value="ECO:0007669"/>
    <property type="project" value="UniProtKB-KW"/>
</dbReference>
<reference evidence="3" key="1">
    <citation type="journal article" date="2016" name="Insect Biochem. Mol. Biol.">
        <title>Multifaceted biological insights from a draft genome sequence of the tobacco hornworm moth, Manduca sexta.</title>
        <authorList>
            <person name="Kanost M.R."/>
            <person name="Arrese E.L."/>
            <person name="Cao X."/>
            <person name="Chen Y.R."/>
            <person name="Chellapilla S."/>
            <person name="Goldsmith M.R."/>
            <person name="Grosse-Wilde E."/>
            <person name="Heckel D.G."/>
            <person name="Herndon N."/>
            <person name="Jiang H."/>
            <person name="Papanicolaou A."/>
            <person name="Qu J."/>
            <person name="Soulages J.L."/>
            <person name="Vogel H."/>
            <person name="Walters J."/>
            <person name="Waterhouse R.M."/>
            <person name="Ahn S.J."/>
            <person name="Almeida F.C."/>
            <person name="An C."/>
            <person name="Aqrawi P."/>
            <person name="Bretschneider A."/>
            <person name="Bryant W.B."/>
            <person name="Bucks S."/>
            <person name="Chao H."/>
            <person name="Chevignon G."/>
            <person name="Christen J.M."/>
            <person name="Clarke D.F."/>
            <person name="Dittmer N.T."/>
            <person name="Ferguson L.C.F."/>
            <person name="Garavelou S."/>
            <person name="Gordon K.H.J."/>
            <person name="Gunaratna R.T."/>
            <person name="Han Y."/>
            <person name="Hauser F."/>
            <person name="He Y."/>
            <person name="Heidel-Fischer H."/>
            <person name="Hirsh A."/>
            <person name="Hu Y."/>
            <person name="Jiang H."/>
            <person name="Kalra D."/>
            <person name="Klinner C."/>
            <person name="Konig C."/>
            <person name="Kovar C."/>
            <person name="Kroll A.R."/>
            <person name="Kuwar S.S."/>
            <person name="Lee S.L."/>
            <person name="Lehman R."/>
            <person name="Li K."/>
            <person name="Li Z."/>
            <person name="Liang H."/>
            <person name="Lovelace S."/>
            <person name="Lu Z."/>
            <person name="Mansfield J.H."/>
            <person name="McCulloch K.J."/>
            <person name="Mathew T."/>
            <person name="Morton B."/>
            <person name="Muzny D.M."/>
            <person name="Neunemann D."/>
            <person name="Ongeri F."/>
            <person name="Pauchet Y."/>
            <person name="Pu L.L."/>
            <person name="Pyrousis I."/>
            <person name="Rao X.J."/>
            <person name="Redding A."/>
            <person name="Roesel C."/>
            <person name="Sanchez-Gracia A."/>
            <person name="Schaack S."/>
            <person name="Shukla A."/>
            <person name="Tetreau G."/>
            <person name="Wang Y."/>
            <person name="Xiong G.H."/>
            <person name="Traut W."/>
            <person name="Walsh T.K."/>
            <person name="Worley K.C."/>
            <person name="Wu D."/>
            <person name="Wu W."/>
            <person name="Wu Y.Q."/>
            <person name="Zhang X."/>
            <person name="Zou Z."/>
            <person name="Zucker H."/>
            <person name="Briscoe A.D."/>
            <person name="Burmester T."/>
            <person name="Clem R.J."/>
            <person name="Feyereisen R."/>
            <person name="Grimmelikhuijzen C.J.P."/>
            <person name="Hamodrakas S.J."/>
            <person name="Hansson B.S."/>
            <person name="Huguet E."/>
            <person name="Jermiin L.S."/>
            <person name="Lan Q."/>
            <person name="Lehman H.K."/>
            <person name="Lorenzen M."/>
            <person name="Merzendorfer H."/>
            <person name="Michalopoulos I."/>
            <person name="Morton D.B."/>
            <person name="Muthukrishnan S."/>
            <person name="Oakeshott J.G."/>
            <person name="Palmer W."/>
            <person name="Park Y."/>
            <person name="Passarelli A.L."/>
            <person name="Rozas J."/>
            <person name="Schwartz L.M."/>
            <person name="Smith W."/>
            <person name="Southgate A."/>
            <person name="Vilcinskas A."/>
            <person name="Vogt R."/>
            <person name="Wang P."/>
            <person name="Werren J."/>
            <person name="Yu X.Q."/>
            <person name="Zhou J.J."/>
            <person name="Brown S.J."/>
            <person name="Scherer S.E."/>
            <person name="Richards S."/>
            <person name="Blissard G.W."/>
        </authorList>
    </citation>
    <scope>NUCLEOTIDE SEQUENCE</scope>
</reference>
<dbReference type="AlphaFoldDB" id="A0A922CAT6"/>
<organism evidence="3 4">
    <name type="scientific">Manduca sexta</name>
    <name type="common">Tobacco hawkmoth</name>
    <name type="synonym">Tobacco hornworm</name>
    <dbReference type="NCBI Taxonomy" id="7130"/>
    <lineage>
        <taxon>Eukaryota</taxon>
        <taxon>Metazoa</taxon>
        <taxon>Ecdysozoa</taxon>
        <taxon>Arthropoda</taxon>
        <taxon>Hexapoda</taxon>
        <taxon>Insecta</taxon>
        <taxon>Pterygota</taxon>
        <taxon>Neoptera</taxon>
        <taxon>Endopterygota</taxon>
        <taxon>Lepidoptera</taxon>
        <taxon>Glossata</taxon>
        <taxon>Ditrysia</taxon>
        <taxon>Bombycoidea</taxon>
        <taxon>Sphingidae</taxon>
        <taxon>Sphinginae</taxon>
        <taxon>Sphingini</taxon>
        <taxon>Manduca</taxon>
    </lineage>
</organism>
<name>A0A922CAT6_MANSE</name>
<dbReference type="Pfam" id="PF00096">
    <property type="entry name" value="zf-C2H2"/>
    <property type="match status" value="1"/>
</dbReference>
<dbReference type="Gene3D" id="3.30.160.60">
    <property type="entry name" value="Classic Zinc Finger"/>
    <property type="match status" value="3"/>
</dbReference>
<sequence length="645" mass="74745">MDFMNDKLSIKNLLFTKALPNHVIPVPTTGFKIYSCTDCGDKFIFESSYEHHVNRKSVKISYMCRHCGLMKIFFNRCNLLSHIRSHSFKTATINVVDLKIDPLPISHFKMNLLLPQKNDSPSKKTKLLGNVQTDSPSTLSTCYECKENITNVGPIYKDRANHYMRFTNEVYTCPVCLFALPTVCGLQSHIRIHMKIPPYFCPECGCHLPNRNVSYPYNHDCEGFKMMRATARLQCPVTKSHNFHPNDYKEHMKSNHLKKVYKCPFCVVACFNEATMTKHLKIHKTNLKAIILYQCEMCPGRLVLQNHMDPHLKNHVNTNVFPCWTCGTVCQDLVDLITHNANQHSDTGGALHNLFSSLMAENNTHLKKQRIYRVVKRCDQCRRSFIYKCKRDEIGVLPNLCPYKCSSSLQSNIESETLENNNSHLICHLCRCQISQDWNLIKEHYAAHHKKYKCLDAKLLIPKLDIKKYLPENKTKNNKTVTNTIKKNTRSRKRRMSQKDIQMIDDSGPVVSTIENIDLQICKICSHKSETKESLENHLVIHRDPCMAYQCLECGQSFVVKPSFSTHLLLEHSITNVEDYIKNKQCYNENAMSKYKPNENNNEPLKENQCNICREQFDNSEVLEKHYRVHGMAFLKKNTPKKNNL</sequence>
<evidence type="ECO:0000256" key="1">
    <source>
        <dbReference type="PROSITE-ProRule" id="PRU00042"/>
    </source>
</evidence>
<dbReference type="InterPro" id="IPR036236">
    <property type="entry name" value="Znf_C2H2_sf"/>
</dbReference>
<dbReference type="PANTHER" id="PTHR47222:SF5">
    <property type="entry name" value="LOW QUALITY PROTEIN: ZINC FINGER PROTEIN 532-LIKE"/>
    <property type="match status" value="1"/>
</dbReference>
<dbReference type="EMBL" id="JH668280">
    <property type="protein sequence ID" value="KAG6440496.1"/>
    <property type="molecule type" value="Genomic_DNA"/>
</dbReference>